<keyword evidence="4 7" id="KW-0812">Transmembrane</keyword>
<evidence type="ECO:0000256" key="2">
    <source>
        <dbReference type="ARBA" id="ARBA00022475"/>
    </source>
</evidence>
<feature type="transmembrane region" description="Helical" evidence="7">
    <location>
        <begin position="134"/>
        <end position="154"/>
    </location>
</feature>
<feature type="transmembrane region" description="Helical" evidence="7">
    <location>
        <begin position="191"/>
        <end position="210"/>
    </location>
</feature>
<sequence>MLTYAAVFCASLVAAFLLTPLIRNWARRWESLVDTPSAARHVHTLPIPRVGGIAIFLAFLVGVTTAFGFEAGGQLSGTVALSAKFLLPTLAMFILGLVDDIRRLRAGVKFVIEVLIATWFHFTVQGITSLPNPLTGTTIELGIWGLPITVLWLVGISNAFNLIDGVDGLSAGAALFSTLTLAYVAAANGNVPLALLLCALAGGTAGFLKYNFNPATVFMGDCGSLFIGFTLAGLALLYAQKSATTVTVAIPLLAFGLPIMETALSIGRRFLAGKPIFEADRRHMHHRLLAQGYSHRTTTIFLYGLSAFFALMSLLAYNSPNRLLGLILLTLGIVIWIAVQHFGYHEFGEIGRVIQRSLNQRSVIANNIRIHELTESLLGSESFEAFYTHLSKCFEATDFTQVEIHLPLKYAWHVQEHPGFRFARRGALVIATWTAATATEEEDCPVVKLVIPLRFEDGQSGCLELHRSPERPLLFDVNLLFGKLRRVIEQTVSRLPVEAPDPRRLHESFFDSGSTLLPKITRP</sequence>
<feature type="transmembrane region" description="Helical" evidence="7">
    <location>
        <begin position="47"/>
        <end position="69"/>
    </location>
</feature>
<evidence type="ECO:0000256" key="3">
    <source>
        <dbReference type="ARBA" id="ARBA00022679"/>
    </source>
</evidence>
<dbReference type="EMBL" id="CP072643">
    <property type="protein sequence ID" value="QUV95263.1"/>
    <property type="molecule type" value="Genomic_DNA"/>
</dbReference>
<evidence type="ECO:0000313" key="8">
    <source>
        <dbReference type="EMBL" id="QUV95263.1"/>
    </source>
</evidence>
<evidence type="ECO:0000256" key="4">
    <source>
        <dbReference type="ARBA" id="ARBA00022692"/>
    </source>
</evidence>
<evidence type="ECO:0000256" key="5">
    <source>
        <dbReference type="ARBA" id="ARBA00022989"/>
    </source>
</evidence>
<dbReference type="RefSeq" id="WP_211423498.1">
    <property type="nucleotide sequence ID" value="NZ_CP072643.1"/>
</dbReference>
<dbReference type="PANTHER" id="PTHR22926:SF3">
    <property type="entry name" value="UNDECAPRENYL-PHOSPHATE ALPHA-N-ACETYLGLUCOSAMINYL 1-PHOSPHATE TRANSFERASE"/>
    <property type="match status" value="1"/>
</dbReference>
<gene>
    <name evidence="8" type="ORF">J8C05_14710</name>
</gene>
<reference evidence="8 9" key="1">
    <citation type="submission" date="2021-03" db="EMBL/GenBank/DDBJ databases">
        <title>Genomic and phenotypic characterization of Chloracidobacterium isolates provides evidence for multiple species.</title>
        <authorList>
            <person name="Saini M.K."/>
            <person name="Costas A.M.G."/>
            <person name="Tank M."/>
            <person name="Bryant D.A."/>
        </authorList>
    </citation>
    <scope>NUCLEOTIDE SEQUENCE [LARGE SCALE GENOMIC DNA]</scope>
    <source>
        <strain evidence="8 9">N</strain>
    </source>
</reference>
<comment type="subcellular location">
    <subcellularLocation>
        <location evidence="1">Cell membrane</location>
        <topology evidence="1">Multi-pass membrane protein</topology>
    </subcellularLocation>
</comment>
<evidence type="ECO:0000256" key="1">
    <source>
        <dbReference type="ARBA" id="ARBA00004651"/>
    </source>
</evidence>
<dbReference type="InterPro" id="IPR000715">
    <property type="entry name" value="Glycosyl_transferase_4"/>
</dbReference>
<organism evidence="8 9">
    <name type="scientific">Chloracidobacterium sp. N</name>
    <dbReference type="NCBI Taxonomy" id="2821540"/>
    <lineage>
        <taxon>Bacteria</taxon>
        <taxon>Pseudomonadati</taxon>
        <taxon>Acidobacteriota</taxon>
        <taxon>Terriglobia</taxon>
        <taxon>Terriglobales</taxon>
        <taxon>Acidobacteriaceae</taxon>
        <taxon>Chloracidobacterium</taxon>
        <taxon>Chloracidobacterium aggregatum</taxon>
    </lineage>
</organism>
<dbReference type="PROSITE" id="PS01348">
    <property type="entry name" value="MRAY_2"/>
    <property type="match status" value="1"/>
</dbReference>
<feature type="transmembrane region" description="Helical" evidence="7">
    <location>
        <begin position="300"/>
        <end position="317"/>
    </location>
</feature>
<feature type="transmembrane region" description="Helical" evidence="7">
    <location>
        <begin position="323"/>
        <end position="344"/>
    </location>
</feature>
<dbReference type="PANTHER" id="PTHR22926">
    <property type="entry name" value="PHOSPHO-N-ACETYLMURAMOYL-PENTAPEPTIDE-TRANSFERASE"/>
    <property type="match status" value="1"/>
</dbReference>
<feature type="transmembrane region" description="Helical" evidence="7">
    <location>
        <begin position="245"/>
        <end position="264"/>
    </location>
</feature>
<feature type="transmembrane region" description="Helical" evidence="7">
    <location>
        <begin position="75"/>
        <end position="98"/>
    </location>
</feature>
<evidence type="ECO:0000256" key="7">
    <source>
        <dbReference type="SAM" id="Phobius"/>
    </source>
</evidence>
<dbReference type="Pfam" id="PF00953">
    <property type="entry name" value="Glycos_transf_4"/>
    <property type="match status" value="1"/>
</dbReference>
<protein>
    <submittedName>
        <fullName evidence="8">Undecaprenyl/decaprenyl-phosphate alpha-N-acetylglucosaminyl 1-phosphate transferase</fullName>
    </submittedName>
</protein>
<feature type="transmembrane region" description="Helical" evidence="7">
    <location>
        <begin position="217"/>
        <end position="239"/>
    </location>
</feature>
<name>A0ABX8B2N3_9BACT</name>
<keyword evidence="6 7" id="KW-0472">Membrane</keyword>
<keyword evidence="9" id="KW-1185">Reference proteome</keyword>
<dbReference type="GO" id="GO:0016740">
    <property type="term" value="F:transferase activity"/>
    <property type="evidence" value="ECO:0007669"/>
    <property type="project" value="UniProtKB-KW"/>
</dbReference>
<evidence type="ECO:0000313" key="9">
    <source>
        <dbReference type="Proteomes" id="UP000677668"/>
    </source>
</evidence>
<dbReference type="InterPro" id="IPR018480">
    <property type="entry name" value="PNAcMuramoyl-5peptid_Trfase_CS"/>
</dbReference>
<feature type="transmembrane region" description="Helical" evidence="7">
    <location>
        <begin position="110"/>
        <end position="128"/>
    </location>
</feature>
<keyword evidence="5 7" id="KW-1133">Transmembrane helix</keyword>
<evidence type="ECO:0000256" key="6">
    <source>
        <dbReference type="ARBA" id="ARBA00023136"/>
    </source>
</evidence>
<dbReference type="Proteomes" id="UP000677668">
    <property type="component" value="Chromosome 2"/>
</dbReference>
<keyword evidence="3 8" id="KW-0808">Transferase</keyword>
<accession>A0ABX8B2N3</accession>
<keyword evidence="2" id="KW-1003">Cell membrane</keyword>
<proteinExistence type="predicted"/>
<feature type="transmembrane region" description="Helical" evidence="7">
    <location>
        <begin position="6"/>
        <end position="26"/>
    </location>
</feature>
<dbReference type="CDD" id="cd06853">
    <property type="entry name" value="GT_WecA_like"/>
    <property type="match status" value="1"/>
</dbReference>